<dbReference type="InterPro" id="IPR050706">
    <property type="entry name" value="Cyclic-di-GMP_PDE-like"/>
</dbReference>
<dbReference type="InterPro" id="IPR032244">
    <property type="entry name" value="LapD_MoxY_N"/>
</dbReference>
<proteinExistence type="predicted"/>
<dbReference type="Gene3D" id="6.20.270.20">
    <property type="entry name" value="LapD/MoxY periplasmic domain"/>
    <property type="match status" value="1"/>
</dbReference>
<dbReference type="AlphaFoldDB" id="A0A1C3JZE7"/>
<dbReference type="Gene3D" id="3.30.70.270">
    <property type="match status" value="1"/>
</dbReference>
<dbReference type="Pfam" id="PF16448">
    <property type="entry name" value="LapD_MoxY_N"/>
    <property type="match status" value="1"/>
</dbReference>
<name>A0A1C3JZE7_9BURK</name>
<dbReference type="Gene3D" id="3.20.20.450">
    <property type="entry name" value="EAL domain"/>
    <property type="match status" value="1"/>
</dbReference>
<keyword evidence="1" id="KW-0812">Transmembrane</keyword>
<evidence type="ECO:0000256" key="1">
    <source>
        <dbReference type="SAM" id="Phobius"/>
    </source>
</evidence>
<dbReference type="EMBL" id="FLRC01000011">
    <property type="protein sequence ID" value="SBT24629.1"/>
    <property type="molecule type" value="Genomic_DNA"/>
</dbReference>
<dbReference type="Pfam" id="PF00990">
    <property type="entry name" value="GGDEF"/>
    <property type="match status" value="1"/>
</dbReference>
<dbReference type="EMBL" id="LT907988">
    <property type="protein sequence ID" value="SOE50293.1"/>
    <property type="molecule type" value="Genomic_DNA"/>
</dbReference>
<evidence type="ECO:0000259" key="2">
    <source>
        <dbReference type="PROSITE" id="PS50883"/>
    </source>
</evidence>
<dbReference type="InterPro" id="IPR029787">
    <property type="entry name" value="Nucleotide_cyclase"/>
</dbReference>
<dbReference type="Proteomes" id="UP000078558">
    <property type="component" value="Chromosome I"/>
</dbReference>
<reference evidence="5 6" key="2">
    <citation type="submission" date="2017-08" db="EMBL/GenBank/DDBJ databases">
        <authorList>
            <person name="de Groot N.N."/>
        </authorList>
    </citation>
    <scope>NUCLEOTIDE SEQUENCE [LARGE SCALE GENOMIC DNA]</scope>
    <source>
        <strain evidence="5">Orrdi1</strain>
    </source>
</reference>
<protein>
    <submittedName>
        <fullName evidence="4">GGDEF and EAL domain proteins</fullName>
    </submittedName>
</protein>
<dbReference type="RefSeq" id="WP_067751106.1">
    <property type="nucleotide sequence ID" value="NZ_LT907988.1"/>
</dbReference>
<dbReference type="PANTHER" id="PTHR33121:SF23">
    <property type="entry name" value="CYCLIC DI-GMP PHOSPHODIESTERASE PDEB"/>
    <property type="match status" value="1"/>
</dbReference>
<dbReference type="PROSITE" id="PS50887">
    <property type="entry name" value="GGDEF"/>
    <property type="match status" value="1"/>
</dbReference>
<dbReference type="GO" id="GO:0071111">
    <property type="term" value="F:cyclic-guanylate-specific phosphodiesterase activity"/>
    <property type="evidence" value="ECO:0007669"/>
    <property type="project" value="InterPro"/>
</dbReference>
<dbReference type="Pfam" id="PF00563">
    <property type="entry name" value="EAL"/>
    <property type="match status" value="1"/>
</dbReference>
<dbReference type="CDD" id="cd01948">
    <property type="entry name" value="EAL"/>
    <property type="match status" value="1"/>
</dbReference>
<dbReference type="InterPro" id="IPR035919">
    <property type="entry name" value="EAL_sf"/>
</dbReference>
<evidence type="ECO:0000313" key="5">
    <source>
        <dbReference type="EMBL" id="SOE50293.1"/>
    </source>
</evidence>
<dbReference type="PROSITE" id="PS50883">
    <property type="entry name" value="EAL"/>
    <property type="match status" value="1"/>
</dbReference>
<feature type="transmembrane region" description="Helical" evidence="1">
    <location>
        <begin position="7"/>
        <end position="27"/>
    </location>
</feature>
<dbReference type="SMART" id="SM00052">
    <property type="entry name" value="EAL"/>
    <property type="match status" value="1"/>
</dbReference>
<feature type="domain" description="GGDEF" evidence="3">
    <location>
        <begin position="265"/>
        <end position="400"/>
    </location>
</feature>
<dbReference type="KEGG" id="odi:ODI_R2626"/>
<reference evidence="4 6" key="1">
    <citation type="submission" date="2016-06" db="EMBL/GenBank/DDBJ databases">
        <authorList>
            <person name="Kjaerup R.B."/>
            <person name="Dalgaard T.S."/>
            <person name="Juul-Madsen H.R."/>
        </authorList>
    </citation>
    <scope>NUCLEOTIDE SEQUENCE [LARGE SCALE GENOMIC DNA]</scope>
    <source>
        <strain evidence="4">Orrdi1</strain>
    </source>
</reference>
<dbReference type="PROSITE" id="PS51257">
    <property type="entry name" value="PROKAR_LIPOPROTEIN"/>
    <property type="match status" value="1"/>
</dbReference>
<feature type="domain" description="EAL" evidence="2">
    <location>
        <begin position="411"/>
        <end position="647"/>
    </location>
</feature>
<evidence type="ECO:0000259" key="3">
    <source>
        <dbReference type="PROSITE" id="PS50887"/>
    </source>
</evidence>
<dbReference type="InterPro" id="IPR001633">
    <property type="entry name" value="EAL_dom"/>
</dbReference>
<dbReference type="SUPFAM" id="SSF55073">
    <property type="entry name" value="Nucleotide cyclase"/>
    <property type="match status" value="1"/>
</dbReference>
<dbReference type="InterPro" id="IPR042461">
    <property type="entry name" value="LapD_MoxY_peri_C"/>
</dbReference>
<sequence length="647" mass="70224">MGLLRDLTLSVATVVVVVACGSFALGLHTVHSFLEESLTHRTQAEAALLTRRLGELDASNAVPLLSQVFDAYGYRQLRLRAAEGDTVFEASRPAAAGHAPQWFERLVPLAVPPVTLAVPTGPYQGATLSVSADDKPGRDRLWQGARSLGQLTAATLACTLLIAILMRRLLARRLSSLGRSVQQWTERGNGTKPPLPPELQPVGAAIDQLQAQARARIAQHTQTIETLQEELEVDPVTRLPNRKRFLAALHQAVLPRMTGEDTINAHGHVVLFRQRDLASINQHMPRQLTDQWLRGVTDRVQGLLPDTGTQALLGRLNGSDFGLLLPGMEPADALRLSEQLRIALRGCRIAIDEAGTLCRWALTLTAYTSADTPTRILARLDHGLMRSESAGEETIAASSPRPPALASASGEYAWKDTLLTALDQHRFSLATGRRELQDGTLLRHEASLTLHDPRTEQALPAQTFIPAAIRLGLASDCDIQAVRLALDWLTPDRGELATLLSLASLGQSRFLPRLQQMLEDRPAQAAKLLLEIDAHGLVDHYADVRSLCELATATGVRIGLRRLTRQFGAMAHLHHLPLSYIKLDADFVDGLPDSPGSRHLASSVAQTATALGIAVHATLPANAALRDWLQDLGITLVVERPALEDSA</sequence>
<evidence type="ECO:0000313" key="6">
    <source>
        <dbReference type="Proteomes" id="UP000078558"/>
    </source>
</evidence>
<dbReference type="SUPFAM" id="SSF141868">
    <property type="entry name" value="EAL domain-like"/>
    <property type="match status" value="1"/>
</dbReference>
<dbReference type="STRING" id="1851544.ODI_02699"/>
<dbReference type="InterPro" id="IPR043128">
    <property type="entry name" value="Rev_trsase/Diguanyl_cyclase"/>
</dbReference>
<evidence type="ECO:0000313" key="4">
    <source>
        <dbReference type="EMBL" id="SBT24629.1"/>
    </source>
</evidence>
<keyword evidence="6" id="KW-1185">Reference proteome</keyword>
<dbReference type="InterPro" id="IPR000160">
    <property type="entry name" value="GGDEF_dom"/>
</dbReference>
<accession>A0A1C3JZE7</accession>
<dbReference type="SMART" id="SM00267">
    <property type="entry name" value="GGDEF"/>
    <property type="match status" value="1"/>
</dbReference>
<organism evidence="4 6">
    <name type="scientific">Orrella dioscoreae</name>
    <dbReference type="NCBI Taxonomy" id="1851544"/>
    <lineage>
        <taxon>Bacteria</taxon>
        <taxon>Pseudomonadati</taxon>
        <taxon>Pseudomonadota</taxon>
        <taxon>Betaproteobacteria</taxon>
        <taxon>Burkholderiales</taxon>
        <taxon>Alcaligenaceae</taxon>
        <taxon>Orrella</taxon>
    </lineage>
</organism>
<dbReference type="OrthoDB" id="5894408at2"/>
<keyword evidence="1" id="KW-0472">Membrane</keyword>
<gene>
    <name evidence="4" type="ORF">ODI_02699</name>
    <name evidence="5" type="ORF">ODI_R2626</name>
</gene>
<keyword evidence="1" id="KW-1133">Transmembrane helix</keyword>
<dbReference type="PANTHER" id="PTHR33121">
    <property type="entry name" value="CYCLIC DI-GMP PHOSPHODIESTERASE PDEF"/>
    <property type="match status" value="1"/>
</dbReference>